<proteinExistence type="predicted"/>
<evidence type="ECO:0000313" key="2">
    <source>
        <dbReference type="Proteomes" id="UP001732700"/>
    </source>
</evidence>
<organism evidence="1 2">
    <name type="scientific">Avena sativa</name>
    <name type="common">Oat</name>
    <dbReference type="NCBI Taxonomy" id="4498"/>
    <lineage>
        <taxon>Eukaryota</taxon>
        <taxon>Viridiplantae</taxon>
        <taxon>Streptophyta</taxon>
        <taxon>Embryophyta</taxon>
        <taxon>Tracheophyta</taxon>
        <taxon>Spermatophyta</taxon>
        <taxon>Magnoliopsida</taxon>
        <taxon>Liliopsida</taxon>
        <taxon>Poales</taxon>
        <taxon>Poaceae</taxon>
        <taxon>BOP clade</taxon>
        <taxon>Pooideae</taxon>
        <taxon>Poodae</taxon>
        <taxon>Poeae</taxon>
        <taxon>Poeae Chloroplast Group 1 (Aveneae type)</taxon>
        <taxon>Aveninae</taxon>
        <taxon>Avena</taxon>
    </lineage>
</organism>
<sequence>MGQTPSSARSNLEHIITDATAKPMALPFSLLEDITCGFSVDRVIGSGGFAVVYKGNLGRRAVAVKRLSDPFMDENKFHREVECLMRVKHKNAVRFLGYCDDRQGNMTSHEGRYVMAGVHKRLLCFEHISNGSLSKYITDNNREWATCYKIIKGICEGIQYLHDNNIVHLDLKPDNILLDENMSPKICDFGLSRCFGENQSHDTTKNIEGTPGYIAPELIDEGIIRRSNDLYSLGVVIIEILTRQMCNQDIEQNSKNKIMCYEILRVNRIDEILLSGSSGRSLGS</sequence>
<evidence type="ECO:0000313" key="1">
    <source>
        <dbReference type="EnsemblPlants" id="AVESA.00010b.r2.6AG1050780.1.CDS"/>
    </source>
</evidence>
<protein>
    <submittedName>
        <fullName evidence="1">Uncharacterized protein</fullName>
    </submittedName>
</protein>
<keyword evidence="2" id="KW-1185">Reference proteome</keyword>
<dbReference type="Proteomes" id="UP001732700">
    <property type="component" value="Chromosome 6A"/>
</dbReference>
<reference evidence="1" key="1">
    <citation type="submission" date="2021-05" db="EMBL/GenBank/DDBJ databases">
        <authorList>
            <person name="Scholz U."/>
            <person name="Mascher M."/>
            <person name="Fiebig A."/>
        </authorList>
    </citation>
    <scope>NUCLEOTIDE SEQUENCE [LARGE SCALE GENOMIC DNA]</scope>
</reference>
<name>A0ACD5YVT6_AVESA</name>
<accession>A0ACD5YVT6</accession>
<reference evidence="1" key="2">
    <citation type="submission" date="2025-09" db="UniProtKB">
        <authorList>
            <consortium name="EnsemblPlants"/>
        </authorList>
    </citation>
    <scope>IDENTIFICATION</scope>
</reference>
<dbReference type="EnsemblPlants" id="AVESA.00010b.r2.6AG1050780.1">
    <property type="protein sequence ID" value="AVESA.00010b.r2.6AG1050780.1.CDS"/>
    <property type="gene ID" value="AVESA.00010b.r2.6AG1050780"/>
</dbReference>